<evidence type="ECO:0000256" key="1">
    <source>
        <dbReference type="SAM" id="MobiDB-lite"/>
    </source>
</evidence>
<dbReference type="OrthoDB" id="5340906at2759"/>
<sequence length="592" mass="67200">MFSVSSDGIKNTNKRELVSGAAAPATTNPSFLELTLKEERLIDELWEKLNQFGFVNPHSEYWIGGNKSVATTVFDNNDRGLTGTTTYYPQVTFNQTRSSIIQKWSRVRSRGVRKRRHEEIGPKIMKSMFLHAASKCNNDESVIRLLKVVGFSQFDLRMKILVMDNPDGYVCRIRTIPQYEISTTPFHMTSGLLPILKPTLKSKLTVQPSIKLVHEYLNVVQNEETRCEKQRLVEENYSIKEKEVSEKKPTFQPLSSTSTNISPTTNTSLDDNNATTHPAINNNNTATTPSTSSNSNSNIDSSSSLGKRSRSSSAKTNSYKLTQDMKEEYKRSFEALNDEKKWVLDDGTKVEDLMCEYGAQCTHEQIILSSPVHSFMLDVEDKCWKSIFIKSQLQELKSTGEKAFGDYNDSCKNMFSVFSDGIKNTNKRELVSGAAAAATTNPSFLELTLKEEHVIDELWEKLTQFGFINRHKNYDLHWMQKTMDDILDLYRFRILDWVKKNGSEMDFVTRVWIMLDEVFDDLIIETRRDNKSVATTVFDNKDRGVTGTTTIVPKLPSIRPNLASFKNGVEYGVAECGKGDDEEIGKNEIIAV</sequence>
<dbReference type="Proteomes" id="UP000646827">
    <property type="component" value="Unassembled WGS sequence"/>
</dbReference>
<dbReference type="EMBL" id="JAEPRB010000122">
    <property type="protein sequence ID" value="KAG2220998.1"/>
    <property type="molecule type" value="Genomic_DNA"/>
</dbReference>
<accession>A0A8H7S2J0</accession>
<gene>
    <name evidence="2" type="ORF">INT45_004617</name>
</gene>
<organism evidence="2 3">
    <name type="scientific">Circinella minor</name>
    <dbReference type="NCBI Taxonomy" id="1195481"/>
    <lineage>
        <taxon>Eukaryota</taxon>
        <taxon>Fungi</taxon>
        <taxon>Fungi incertae sedis</taxon>
        <taxon>Mucoromycota</taxon>
        <taxon>Mucoromycotina</taxon>
        <taxon>Mucoromycetes</taxon>
        <taxon>Mucorales</taxon>
        <taxon>Lichtheimiaceae</taxon>
        <taxon>Circinella</taxon>
    </lineage>
</organism>
<keyword evidence="3" id="KW-1185">Reference proteome</keyword>
<dbReference type="AlphaFoldDB" id="A0A8H7S2J0"/>
<feature type="region of interest" description="Disordered" evidence="1">
    <location>
        <begin position="242"/>
        <end position="319"/>
    </location>
</feature>
<proteinExistence type="predicted"/>
<evidence type="ECO:0000313" key="3">
    <source>
        <dbReference type="Proteomes" id="UP000646827"/>
    </source>
</evidence>
<comment type="caution">
    <text evidence="2">The sequence shown here is derived from an EMBL/GenBank/DDBJ whole genome shotgun (WGS) entry which is preliminary data.</text>
</comment>
<protein>
    <submittedName>
        <fullName evidence="2">Uncharacterized protein</fullName>
    </submittedName>
</protein>
<reference evidence="2 3" key="1">
    <citation type="submission" date="2020-12" db="EMBL/GenBank/DDBJ databases">
        <title>Metabolic potential, ecology and presence of endohyphal bacteria is reflected in genomic diversity of Mucoromycotina.</title>
        <authorList>
            <person name="Muszewska A."/>
            <person name="Okrasinska A."/>
            <person name="Steczkiewicz K."/>
            <person name="Drgas O."/>
            <person name="Orlowska M."/>
            <person name="Perlinska-Lenart U."/>
            <person name="Aleksandrzak-Piekarczyk T."/>
            <person name="Szatraj K."/>
            <person name="Zielenkiewicz U."/>
            <person name="Pilsyk S."/>
            <person name="Malc E."/>
            <person name="Mieczkowski P."/>
            <person name="Kruszewska J.S."/>
            <person name="Biernat P."/>
            <person name="Pawlowska J."/>
        </authorList>
    </citation>
    <scope>NUCLEOTIDE SEQUENCE [LARGE SCALE GENOMIC DNA]</scope>
    <source>
        <strain evidence="2 3">CBS 142.35</strain>
    </source>
</reference>
<name>A0A8H7S2J0_9FUNG</name>
<feature type="compositionally biased region" description="Low complexity" evidence="1">
    <location>
        <begin position="253"/>
        <end position="306"/>
    </location>
</feature>
<evidence type="ECO:0000313" key="2">
    <source>
        <dbReference type="EMBL" id="KAG2220998.1"/>
    </source>
</evidence>